<feature type="signal peptide" evidence="6">
    <location>
        <begin position="1"/>
        <end position="28"/>
    </location>
</feature>
<dbReference type="InterPro" id="IPR013128">
    <property type="entry name" value="Peptidase_C1A"/>
</dbReference>
<feature type="domain" description="SMB" evidence="7">
    <location>
        <begin position="45"/>
        <end position="95"/>
    </location>
</feature>
<sequence length="472" mass="53387">MALKKNSFCALLNFVTLAIFLGLSGCQAQKTPFFSNIPGDWCRTRSDPCCLQRQDDCSVPIFGTLCYCDEFCNRDYNPDCCPDYTPVCLGISRPSTAPPEPVSRCFHNGQYFQEGDVITDNCNTCECLPNGVASCTNTRCLVEASLLQQLGGDQAGTYPNRWGWQATNYTIFWGRKLEEGVLHRTGTEHTDVNLNPIFLDYNPATIPPEFDARAKWRQRISRVRDQGWCGSSWAFSTITVATDRLAIESEGLEAVPLSPQNLISCDRRVQQGCEGGKIERAWQYLRRYGVVDETCYPYTSGTSFVKDICKIPRRSSFLTVQCDSPAHQAVGRESLYKMEPAYRIRSRESDIQYEIMTNGPVQARMRVEQDFFSYMSGVYSSSGLSDPSVVGHHSVRLIGWGEQYSDYERRPVKYWLAANSWGEDWGERGLFKIRRGVNESGIEENILAVRAGLLTQYPSNLIADAQSEWFYI</sequence>
<protein>
    <submittedName>
        <fullName evidence="9">Uncharacterized peptidase C1-like protein F26E4.3</fullName>
    </submittedName>
</protein>
<comment type="subcellular location">
    <subcellularLocation>
        <location evidence="1">Secreted</location>
    </subcellularLocation>
</comment>
<evidence type="ECO:0000313" key="8">
    <source>
        <dbReference type="Proteomes" id="UP000694843"/>
    </source>
</evidence>
<dbReference type="SUPFAM" id="SSF57283">
    <property type="entry name" value="PMP inhibitors"/>
    <property type="match status" value="1"/>
</dbReference>
<dbReference type="KEGG" id="hazt:108679988"/>
<dbReference type="SMART" id="SM00645">
    <property type="entry name" value="Pept_C1"/>
    <property type="match status" value="1"/>
</dbReference>
<dbReference type="OMA" id="AEIYHSG"/>
<dbReference type="SUPFAM" id="SSF54001">
    <property type="entry name" value="Cysteine proteinases"/>
    <property type="match status" value="1"/>
</dbReference>
<dbReference type="PRINTS" id="PR00705">
    <property type="entry name" value="PAPAIN"/>
</dbReference>
<dbReference type="GO" id="GO:0005576">
    <property type="term" value="C:extracellular region"/>
    <property type="evidence" value="ECO:0007669"/>
    <property type="project" value="UniProtKB-SubCell"/>
</dbReference>
<dbReference type="AlphaFoldDB" id="A0A8B7PDP8"/>
<dbReference type="GO" id="GO:0008234">
    <property type="term" value="F:cysteine-type peptidase activity"/>
    <property type="evidence" value="ECO:0007669"/>
    <property type="project" value="InterPro"/>
</dbReference>
<dbReference type="InterPro" id="IPR000668">
    <property type="entry name" value="Peptidase_C1A_C"/>
</dbReference>
<dbReference type="Gene3D" id="3.90.70.10">
    <property type="entry name" value="Cysteine proteinases"/>
    <property type="match status" value="1"/>
</dbReference>
<organism evidence="8 9">
    <name type="scientific">Hyalella azteca</name>
    <name type="common">Amphipod</name>
    <dbReference type="NCBI Taxonomy" id="294128"/>
    <lineage>
        <taxon>Eukaryota</taxon>
        <taxon>Metazoa</taxon>
        <taxon>Ecdysozoa</taxon>
        <taxon>Arthropoda</taxon>
        <taxon>Crustacea</taxon>
        <taxon>Multicrustacea</taxon>
        <taxon>Malacostraca</taxon>
        <taxon>Eumalacostraca</taxon>
        <taxon>Peracarida</taxon>
        <taxon>Amphipoda</taxon>
        <taxon>Senticaudata</taxon>
        <taxon>Talitrida</taxon>
        <taxon>Talitroidea</taxon>
        <taxon>Hyalellidae</taxon>
        <taxon>Hyalella</taxon>
    </lineage>
</organism>
<dbReference type="GO" id="GO:0030414">
    <property type="term" value="F:peptidase inhibitor activity"/>
    <property type="evidence" value="ECO:0007669"/>
    <property type="project" value="InterPro"/>
</dbReference>
<dbReference type="InterPro" id="IPR025661">
    <property type="entry name" value="Pept_asp_AS"/>
</dbReference>
<dbReference type="GO" id="GO:0006508">
    <property type="term" value="P:proteolysis"/>
    <property type="evidence" value="ECO:0007669"/>
    <property type="project" value="InterPro"/>
</dbReference>
<accession>A0A8B7PDP8</accession>
<dbReference type="InterPro" id="IPR038765">
    <property type="entry name" value="Papain-like_cys_pep_sf"/>
</dbReference>
<dbReference type="PROSITE" id="PS50958">
    <property type="entry name" value="SMB_2"/>
    <property type="match status" value="1"/>
</dbReference>
<dbReference type="RefSeq" id="XP_018024228.1">
    <property type="nucleotide sequence ID" value="XM_018168739.2"/>
</dbReference>
<dbReference type="PROSITE" id="PS00639">
    <property type="entry name" value="THIOL_PROTEASE_HIS"/>
    <property type="match status" value="1"/>
</dbReference>
<dbReference type="PROSITE" id="PS51257">
    <property type="entry name" value="PROKAR_LIPOPROTEIN"/>
    <property type="match status" value="1"/>
</dbReference>
<evidence type="ECO:0000256" key="5">
    <source>
        <dbReference type="ARBA" id="ARBA00029459"/>
    </source>
</evidence>
<dbReference type="InterPro" id="IPR025660">
    <property type="entry name" value="Pept_his_AS"/>
</dbReference>
<dbReference type="InterPro" id="IPR036201">
    <property type="entry name" value="Pacifastin_dom_sf"/>
</dbReference>
<dbReference type="PANTHER" id="PTHR12411">
    <property type="entry name" value="CYSTEINE PROTEASE FAMILY C1-RELATED"/>
    <property type="match status" value="1"/>
</dbReference>
<dbReference type="GeneID" id="108679988"/>
<keyword evidence="8" id="KW-1185">Reference proteome</keyword>
<keyword evidence="4" id="KW-1015">Disulfide bond</keyword>
<evidence type="ECO:0000256" key="6">
    <source>
        <dbReference type="SAM" id="SignalP"/>
    </source>
</evidence>
<reference evidence="9" key="1">
    <citation type="submission" date="2025-08" db="UniProtKB">
        <authorList>
            <consortium name="RefSeq"/>
        </authorList>
    </citation>
    <scope>IDENTIFICATION</scope>
    <source>
        <tissue evidence="9">Whole organism</tissue>
    </source>
</reference>
<dbReference type="CDD" id="cd02620">
    <property type="entry name" value="Peptidase_C1A_CathepsinB"/>
    <property type="match status" value="1"/>
</dbReference>
<evidence type="ECO:0000256" key="3">
    <source>
        <dbReference type="ARBA" id="ARBA00022525"/>
    </source>
</evidence>
<evidence type="ECO:0000259" key="7">
    <source>
        <dbReference type="PROSITE" id="PS50958"/>
    </source>
</evidence>
<evidence type="ECO:0000256" key="1">
    <source>
        <dbReference type="ARBA" id="ARBA00004613"/>
    </source>
</evidence>
<evidence type="ECO:0000256" key="4">
    <source>
        <dbReference type="ARBA" id="ARBA00023157"/>
    </source>
</evidence>
<keyword evidence="3" id="KW-0964">Secreted</keyword>
<dbReference type="Pfam" id="PF00112">
    <property type="entry name" value="Peptidase_C1"/>
    <property type="match status" value="1"/>
</dbReference>
<evidence type="ECO:0000256" key="2">
    <source>
        <dbReference type="ARBA" id="ARBA00008455"/>
    </source>
</evidence>
<comment type="similarity">
    <text evidence="5">Belongs to the protease inhibitor I19 family.</text>
</comment>
<dbReference type="PROSITE" id="PS00640">
    <property type="entry name" value="THIOL_PROTEASE_ASN"/>
    <property type="match status" value="1"/>
</dbReference>
<proteinExistence type="inferred from homology"/>
<keyword evidence="6" id="KW-0732">Signal</keyword>
<evidence type="ECO:0000313" key="9">
    <source>
        <dbReference type="RefSeq" id="XP_018024228.1"/>
    </source>
</evidence>
<dbReference type="InterPro" id="IPR001212">
    <property type="entry name" value="Somatomedin_B_dom"/>
</dbReference>
<comment type="similarity">
    <text evidence="2">Belongs to the peptidase C1 family.</text>
</comment>
<feature type="chain" id="PRO_5034580323" evidence="6">
    <location>
        <begin position="29"/>
        <end position="472"/>
    </location>
</feature>
<dbReference type="Proteomes" id="UP000694843">
    <property type="component" value="Unplaced"/>
</dbReference>
<name>A0A8B7PDP8_HYAAZ</name>
<dbReference type="OrthoDB" id="3789175at2759"/>
<gene>
    <name evidence="9" type="primary">LOC108679988</name>
</gene>